<dbReference type="Proteomes" id="UP001556367">
    <property type="component" value="Unassembled WGS sequence"/>
</dbReference>
<name>A0ABR3JSD4_9AGAR</name>
<comment type="caution">
    <text evidence="1">The sequence shown here is derived from an EMBL/GenBank/DDBJ whole genome shotgun (WGS) entry which is preliminary data.</text>
</comment>
<accession>A0ABR3JSD4</accession>
<evidence type="ECO:0000313" key="2">
    <source>
        <dbReference type="Proteomes" id="UP001556367"/>
    </source>
</evidence>
<sequence length="102" mass="11666">MKGFDNLEDYGHWRSGMEVAESGLDGLVKLLVVVEEAQGELEEVFNWFSSVAHLTTLQGPPRFEAYIPAEMLRREMMIFQRRCLEDARGEREQASLSLRFGG</sequence>
<keyword evidence="2" id="KW-1185">Reference proteome</keyword>
<proteinExistence type="predicted"/>
<dbReference type="EMBL" id="JASNQZ010000004">
    <property type="protein sequence ID" value="KAL0958063.1"/>
    <property type="molecule type" value="Genomic_DNA"/>
</dbReference>
<organism evidence="1 2">
    <name type="scientific">Hohenbuehelia grisea</name>
    <dbReference type="NCBI Taxonomy" id="104357"/>
    <lineage>
        <taxon>Eukaryota</taxon>
        <taxon>Fungi</taxon>
        <taxon>Dikarya</taxon>
        <taxon>Basidiomycota</taxon>
        <taxon>Agaricomycotina</taxon>
        <taxon>Agaricomycetes</taxon>
        <taxon>Agaricomycetidae</taxon>
        <taxon>Agaricales</taxon>
        <taxon>Pleurotineae</taxon>
        <taxon>Pleurotaceae</taxon>
        <taxon>Hohenbuehelia</taxon>
    </lineage>
</organism>
<protein>
    <submittedName>
        <fullName evidence="1">Uncharacterized protein</fullName>
    </submittedName>
</protein>
<evidence type="ECO:0000313" key="1">
    <source>
        <dbReference type="EMBL" id="KAL0958063.1"/>
    </source>
</evidence>
<reference evidence="2" key="1">
    <citation type="submission" date="2024-06" db="EMBL/GenBank/DDBJ databases">
        <title>Multi-omics analyses provide insights into the biosynthesis of the anticancer antibiotic pleurotin in Hohenbuehelia grisea.</title>
        <authorList>
            <person name="Weaver J.A."/>
            <person name="Alberti F."/>
        </authorList>
    </citation>
    <scope>NUCLEOTIDE SEQUENCE [LARGE SCALE GENOMIC DNA]</scope>
    <source>
        <strain evidence="2">T-177</strain>
    </source>
</reference>
<gene>
    <name evidence="1" type="ORF">HGRIS_000242</name>
</gene>